<dbReference type="GO" id="GO:0006886">
    <property type="term" value="P:intracellular protein transport"/>
    <property type="evidence" value="ECO:0007669"/>
    <property type="project" value="TreeGrafter"/>
</dbReference>
<dbReference type="SUPFAM" id="SSF47661">
    <property type="entry name" value="t-snare proteins"/>
    <property type="match status" value="1"/>
</dbReference>
<comment type="similarity">
    <text evidence="2">Belongs to the syntaxin family.</text>
</comment>
<dbReference type="GO" id="GO:0006887">
    <property type="term" value="P:exocytosis"/>
    <property type="evidence" value="ECO:0007669"/>
    <property type="project" value="TreeGrafter"/>
</dbReference>
<accession>A0AAW1JT67</accession>
<keyword evidence="6" id="KW-1185">Reference proteome</keyword>
<evidence type="ECO:0000256" key="2">
    <source>
        <dbReference type="ARBA" id="ARBA00009063"/>
    </source>
</evidence>
<keyword evidence="3" id="KW-1133">Transmembrane helix</keyword>
<keyword evidence="3" id="KW-0812">Transmembrane</keyword>
<dbReference type="GO" id="GO:0006906">
    <property type="term" value="P:vesicle fusion"/>
    <property type="evidence" value="ECO:0007669"/>
    <property type="project" value="TreeGrafter"/>
</dbReference>
<proteinExistence type="inferred from homology"/>
<feature type="domain" description="T-SNARE coiled-coil homology" evidence="4">
    <location>
        <begin position="189"/>
        <end position="251"/>
    </location>
</feature>
<dbReference type="Gene3D" id="1.20.58.70">
    <property type="match status" value="1"/>
</dbReference>
<name>A0AAW1JT67_POPJA</name>
<dbReference type="GO" id="GO:0005886">
    <property type="term" value="C:plasma membrane"/>
    <property type="evidence" value="ECO:0007669"/>
    <property type="project" value="TreeGrafter"/>
</dbReference>
<dbReference type="PANTHER" id="PTHR19957">
    <property type="entry name" value="SYNTAXIN"/>
    <property type="match status" value="1"/>
</dbReference>
<comment type="caution">
    <text evidence="5">The sequence shown here is derived from an EMBL/GenBank/DDBJ whole genome shotgun (WGS) entry which is preliminary data.</text>
</comment>
<dbReference type="Gene3D" id="1.20.5.110">
    <property type="match status" value="1"/>
</dbReference>
<keyword evidence="3" id="KW-0472">Membrane</keyword>
<organism evidence="5 6">
    <name type="scientific">Popillia japonica</name>
    <name type="common">Japanese beetle</name>
    <dbReference type="NCBI Taxonomy" id="7064"/>
    <lineage>
        <taxon>Eukaryota</taxon>
        <taxon>Metazoa</taxon>
        <taxon>Ecdysozoa</taxon>
        <taxon>Arthropoda</taxon>
        <taxon>Hexapoda</taxon>
        <taxon>Insecta</taxon>
        <taxon>Pterygota</taxon>
        <taxon>Neoptera</taxon>
        <taxon>Endopterygota</taxon>
        <taxon>Coleoptera</taxon>
        <taxon>Polyphaga</taxon>
        <taxon>Scarabaeiformia</taxon>
        <taxon>Scarabaeidae</taxon>
        <taxon>Rutelinae</taxon>
        <taxon>Popillia</taxon>
    </lineage>
</organism>
<dbReference type="GO" id="GO:0031201">
    <property type="term" value="C:SNARE complex"/>
    <property type="evidence" value="ECO:0007669"/>
    <property type="project" value="TreeGrafter"/>
</dbReference>
<dbReference type="GO" id="GO:0000149">
    <property type="term" value="F:SNARE binding"/>
    <property type="evidence" value="ECO:0007669"/>
    <property type="project" value="TreeGrafter"/>
</dbReference>
<protein>
    <submittedName>
        <fullName evidence="5">Syntaxin</fullName>
    </submittedName>
</protein>
<reference evidence="5 6" key="1">
    <citation type="journal article" date="2024" name="BMC Genomics">
        <title>De novo assembly and annotation of Popillia japonica's genome with initial clues to its potential as an invasive pest.</title>
        <authorList>
            <person name="Cucini C."/>
            <person name="Boschi S."/>
            <person name="Funari R."/>
            <person name="Cardaioli E."/>
            <person name="Iannotti N."/>
            <person name="Marturano G."/>
            <person name="Paoli F."/>
            <person name="Bruttini M."/>
            <person name="Carapelli A."/>
            <person name="Frati F."/>
            <person name="Nardi F."/>
        </authorList>
    </citation>
    <scope>NUCLEOTIDE SEQUENCE [LARGE SCALE GENOMIC DNA]</scope>
    <source>
        <strain evidence="5">DMR45628</strain>
    </source>
</reference>
<dbReference type="EMBL" id="JASPKY010000344">
    <property type="protein sequence ID" value="KAK9707703.1"/>
    <property type="molecule type" value="Genomic_DNA"/>
</dbReference>
<sequence>MPYVRDRFDDLQRLHYKDENEKSKDKKKKMNKPVKDYLDECEVLRQKINEIKNDTQETNYILFNKHFYKFEDLRNEVTPIIKRSENACTKIHNTLKGMAIERDELEKESSAEIKMKYMQYTTLREEFQDAINGHIECVKRYEVLLEEIKKRIQQSIQGENYDESEEISNETQAFIGNYLIEKHTAELQLRDVQERHHQLLEIENQLVELRELFVKIAILVEQQQESINRAEHHAAISSRNVESANEELVKAKGKKSTFNKMRMYLIIGGIVLAIIILILIFK</sequence>
<feature type="transmembrane region" description="Helical" evidence="3">
    <location>
        <begin position="263"/>
        <end position="281"/>
    </location>
</feature>
<dbReference type="SMART" id="SM00397">
    <property type="entry name" value="t_SNARE"/>
    <property type="match status" value="1"/>
</dbReference>
<dbReference type="GO" id="GO:0048278">
    <property type="term" value="P:vesicle docking"/>
    <property type="evidence" value="ECO:0007669"/>
    <property type="project" value="TreeGrafter"/>
</dbReference>
<evidence type="ECO:0000256" key="1">
    <source>
        <dbReference type="ARBA" id="ARBA00004211"/>
    </source>
</evidence>
<gene>
    <name evidence="5" type="ORF">QE152_g27677</name>
</gene>
<dbReference type="PANTHER" id="PTHR19957:SF307">
    <property type="entry name" value="PROTEIN SSO1-RELATED"/>
    <property type="match status" value="1"/>
</dbReference>
<dbReference type="GO" id="GO:0005484">
    <property type="term" value="F:SNAP receptor activity"/>
    <property type="evidence" value="ECO:0007669"/>
    <property type="project" value="TreeGrafter"/>
</dbReference>
<dbReference type="GO" id="GO:0012505">
    <property type="term" value="C:endomembrane system"/>
    <property type="evidence" value="ECO:0007669"/>
    <property type="project" value="TreeGrafter"/>
</dbReference>
<dbReference type="InterPro" id="IPR010989">
    <property type="entry name" value="SNARE"/>
</dbReference>
<dbReference type="Proteomes" id="UP001458880">
    <property type="component" value="Unassembled WGS sequence"/>
</dbReference>
<dbReference type="AlphaFoldDB" id="A0AAW1JT67"/>
<evidence type="ECO:0000256" key="3">
    <source>
        <dbReference type="SAM" id="Phobius"/>
    </source>
</evidence>
<evidence type="ECO:0000313" key="6">
    <source>
        <dbReference type="Proteomes" id="UP001458880"/>
    </source>
</evidence>
<comment type="subcellular location">
    <subcellularLocation>
        <location evidence="1">Membrane</location>
        <topology evidence="1">Single-pass type IV membrane protein</topology>
    </subcellularLocation>
</comment>
<dbReference type="InterPro" id="IPR000727">
    <property type="entry name" value="T_SNARE_dom"/>
</dbReference>
<evidence type="ECO:0000259" key="4">
    <source>
        <dbReference type="PROSITE" id="PS50192"/>
    </source>
</evidence>
<dbReference type="CDD" id="cd15848">
    <property type="entry name" value="SNARE_syntaxin1-like"/>
    <property type="match status" value="1"/>
</dbReference>
<dbReference type="PROSITE" id="PS50192">
    <property type="entry name" value="T_SNARE"/>
    <property type="match status" value="1"/>
</dbReference>
<evidence type="ECO:0000313" key="5">
    <source>
        <dbReference type="EMBL" id="KAK9707703.1"/>
    </source>
</evidence>
<dbReference type="InterPro" id="IPR045242">
    <property type="entry name" value="Syntaxin"/>
</dbReference>